<accession>A0ABW8Z352</accession>
<evidence type="ECO:0000256" key="1">
    <source>
        <dbReference type="SAM" id="MobiDB-lite"/>
    </source>
</evidence>
<dbReference type="RefSeq" id="WP_408165658.1">
    <property type="nucleotide sequence ID" value="NZ_JAQQFR010000002.1"/>
</dbReference>
<dbReference type="Proteomes" id="UP001629214">
    <property type="component" value="Unassembled WGS sequence"/>
</dbReference>
<keyword evidence="3" id="KW-1185">Reference proteome</keyword>
<evidence type="ECO:0000313" key="3">
    <source>
        <dbReference type="Proteomes" id="UP001629214"/>
    </source>
</evidence>
<feature type="compositionally biased region" description="Polar residues" evidence="1">
    <location>
        <begin position="1"/>
        <end position="24"/>
    </location>
</feature>
<organism evidence="2 3">
    <name type="scientific">Herbaspirillum rhizosphaerae</name>
    <dbReference type="NCBI Taxonomy" id="346179"/>
    <lineage>
        <taxon>Bacteria</taxon>
        <taxon>Pseudomonadati</taxon>
        <taxon>Pseudomonadota</taxon>
        <taxon>Betaproteobacteria</taxon>
        <taxon>Burkholderiales</taxon>
        <taxon>Oxalobacteraceae</taxon>
        <taxon>Herbaspirillum</taxon>
    </lineage>
</organism>
<sequence>MKIDADSNTQSTVYETTPENSANSVVGKDIAVNDSKTRMPTDTVTLSLSDAARRLASELSDLAAAVAAMPVPERLQPELQSQSALRKKSKNSGLSPMLDVDAFRLIRDKLRSKNLGLHEPGLMKDALQEAIKI</sequence>
<comment type="caution">
    <text evidence="2">The sequence shown here is derived from an EMBL/GenBank/DDBJ whole genome shotgun (WGS) entry which is preliminary data.</text>
</comment>
<feature type="region of interest" description="Disordered" evidence="1">
    <location>
        <begin position="1"/>
        <end position="36"/>
    </location>
</feature>
<reference evidence="2 3" key="1">
    <citation type="journal article" date="2024" name="Chem. Sci.">
        <title>Discovery of megapolipeptins by genome mining of a Burkholderiales bacteria collection.</title>
        <authorList>
            <person name="Paulo B.S."/>
            <person name="Recchia M.J.J."/>
            <person name="Lee S."/>
            <person name="Fergusson C.H."/>
            <person name="Romanowski S.B."/>
            <person name="Hernandez A."/>
            <person name="Krull N."/>
            <person name="Liu D.Y."/>
            <person name="Cavanagh H."/>
            <person name="Bos A."/>
            <person name="Gray C.A."/>
            <person name="Murphy B.T."/>
            <person name="Linington R.G."/>
            <person name="Eustaquio A.S."/>
        </authorList>
    </citation>
    <scope>NUCLEOTIDE SEQUENCE [LARGE SCALE GENOMIC DNA]</scope>
    <source>
        <strain evidence="2 3">RL21-008-BIB-B</strain>
    </source>
</reference>
<gene>
    <name evidence="2" type="ORF">PQR63_03425</name>
</gene>
<dbReference type="EMBL" id="JAQQFR010000002">
    <property type="protein sequence ID" value="MFL9877416.1"/>
    <property type="molecule type" value="Genomic_DNA"/>
</dbReference>
<name>A0ABW8Z352_9BURK</name>
<protein>
    <submittedName>
        <fullName evidence="2">Uncharacterized protein</fullName>
    </submittedName>
</protein>
<proteinExistence type="predicted"/>
<evidence type="ECO:0000313" key="2">
    <source>
        <dbReference type="EMBL" id="MFL9877416.1"/>
    </source>
</evidence>